<accession>A0AAC9YRC6</accession>
<dbReference type="RefSeq" id="WP_095671542.1">
    <property type="nucleotide sequence ID" value="NZ_CP016769.1"/>
</dbReference>
<sequence length="210" mass="23053">MSDGKKFHVARHDERELFDRDAINRLLDNQYVAHVGFIDQDNQLPFVIPMGFARDNDRILLHGSTGSRMMRQIAQGIDLCVTVTQLNAIVVARSSFNSSMNYESVMIFGVARVLEESEKDLALERITEKLVPGLSKYGRPLVSKEIAATMIVELSLNKISAKSREGDPLDDDEDVALPIWAGILPIETKLGAPITAANAAGIAVPSHIAN</sequence>
<organism evidence="1 2">
    <name type="scientific">Candidatus Planktophila lacus</name>
    <dbReference type="NCBI Taxonomy" id="1884913"/>
    <lineage>
        <taxon>Bacteria</taxon>
        <taxon>Bacillati</taxon>
        <taxon>Actinomycetota</taxon>
        <taxon>Actinomycetes</taxon>
        <taxon>Candidatus Nanopelagicales</taxon>
        <taxon>Candidatus Nanopelagicaceae</taxon>
        <taxon>Candidatus Planktophila</taxon>
    </lineage>
</organism>
<dbReference type="KEGG" id="plan:A1s21148_06130"/>
<protein>
    <submittedName>
        <fullName evidence="1">Flavin-nucleotide-binding protein</fullName>
    </submittedName>
</protein>
<gene>
    <name evidence="1" type="ORF">A1s21148_06130</name>
</gene>
<dbReference type="InterPro" id="IPR024747">
    <property type="entry name" value="Pyridox_Oxase-rel"/>
</dbReference>
<dbReference type="EMBL" id="CP016769">
    <property type="protein sequence ID" value="ASY11062.1"/>
    <property type="molecule type" value="Genomic_DNA"/>
</dbReference>
<dbReference type="PANTHER" id="PTHR34071">
    <property type="entry name" value="5-NITROIMIDAZOLE ANTIBIOTICS RESISTANCE PROTEIN, NIMA-FAMILY-RELATED PROTEIN-RELATED"/>
    <property type="match status" value="1"/>
</dbReference>
<dbReference type="Gene3D" id="2.30.110.10">
    <property type="entry name" value="Electron Transport, Fmn-binding Protein, Chain A"/>
    <property type="match status" value="1"/>
</dbReference>
<dbReference type="Pfam" id="PF12900">
    <property type="entry name" value="Pyridox_ox_2"/>
    <property type="match status" value="1"/>
</dbReference>
<keyword evidence="2" id="KW-1185">Reference proteome</keyword>
<evidence type="ECO:0000313" key="2">
    <source>
        <dbReference type="Proteomes" id="UP000217144"/>
    </source>
</evidence>
<evidence type="ECO:0000313" key="1">
    <source>
        <dbReference type="EMBL" id="ASY11062.1"/>
    </source>
</evidence>
<proteinExistence type="predicted"/>
<name>A0AAC9YRC6_9ACTN</name>
<dbReference type="PANTHER" id="PTHR34071:SF2">
    <property type="entry name" value="FLAVIN-NUCLEOTIDE-BINDING PROTEIN"/>
    <property type="match status" value="1"/>
</dbReference>
<dbReference type="InterPro" id="IPR012349">
    <property type="entry name" value="Split_barrel_FMN-bd"/>
</dbReference>
<dbReference type="AlphaFoldDB" id="A0AAC9YRC6"/>
<dbReference type="Proteomes" id="UP000217144">
    <property type="component" value="Chromosome"/>
</dbReference>
<reference evidence="1 2" key="1">
    <citation type="submission" date="2016-07" db="EMBL/GenBank/DDBJ databases">
        <title>High microdiversification within the ubiquitous acI lineage of Actinobacteria.</title>
        <authorList>
            <person name="Neuenschwander S.M."/>
            <person name="Salcher M."/>
            <person name="Ghai R."/>
            <person name="Pernthaler J."/>
        </authorList>
    </citation>
    <scope>NUCLEOTIDE SEQUENCE [LARGE SCALE GENOMIC DNA]</scope>
    <source>
        <strain evidence="1">MMS-21-148</strain>
    </source>
</reference>
<dbReference type="SUPFAM" id="SSF50475">
    <property type="entry name" value="FMN-binding split barrel"/>
    <property type="match status" value="1"/>
</dbReference>